<dbReference type="OrthoDB" id="1919226at2759"/>
<gene>
    <name evidence="1" type="ORF">FH972_012660</name>
</gene>
<keyword evidence="2" id="KW-1185">Reference proteome</keyword>
<sequence>MKVVVRRMDFKEIVTAIKENLKKAGGARDKVFEMLEIGWAQLNRSFKQLKSCLVAKKILVKLLECSTKSKTTSR</sequence>
<evidence type="ECO:0000313" key="2">
    <source>
        <dbReference type="Proteomes" id="UP000327013"/>
    </source>
</evidence>
<dbReference type="EMBL" id="CM017325">
    <property type="protein sequence ID" value="KAE8055842.1"/>
    <property type="molecule type" value="Genomic_DNA"/>
</dbReference>
<dbReference type="AlphaFoldDB" id="A0A5N6R4G7"/>
<evidence type="ECO:0000313" key="1">
    <source>
        <dbReference type="EMBL" id="KAE8055842.1"/>
    </source>
</evidence>
<reference evidence="1 2" key="1">
    <citation type="submission" date="2019-06" db="EMBL/GenBank/DDBJ databases">
        <title>A chromosomal-level reference genome of Carpinus fangiana (Coryloideae, Betulaceae).</title>
        <authorList>
            <person name="Yang X."/>
            <person name="Wang Z."/>
            <person name="Zhang L."/>
            <person name="Hao G."/>
            <person name="Liu J."/>
            <person name="Yang Y."/>
        </authorList>
    </citation>
    <scope>NUCLEOTIDE SEQUENCE [LARGE SCALE GENOMIC DNA]</scope>
    <source>
        <strain evidence="1">Cfa_2016G</strain>
        <tissue evidence="1">Leaf</tissue>
    </source>
</reference>
<organism evidence="1 2">
    <name type="scientific">Carpinus fangiana</name>
    <dbReference type="NCBI Taxonomy" id="176857"/>
    <lineage>
        <taxon>Eukaryota</taxon>
        <taxon>Viridiplantae</taxon>
        <taxon>Streptophyta</taxon>
        <taxon>Embryophyta</taxon>
        <taxon>Tracheophyta</taxon>
        <taxon>Spermatophyta</taxon>
        <taxon>Magnoliopsida</taxon>
        <taxon>eudicotyledons</taxon>
        <taxon>Gunneridae</taxon>
        <taxon>Pentapetalae</taxon>
        <taxon>rosids</taxon>
        <taxon>fabids</taxon>
        <taxon>Fagales</taxon>
        <taxon>Betulaceae</taxon>
        <taxon>Carpinus</taxon>
    </lineage>
</organism>
<name>A0A5N6R4G7_9ROSI</name>
<protein>
    <submittedName>
        <fullName evidence="1">Uncharacterized protein</fullName>
    </submittedName>
</protein>
<proteinExistence type="predicted"/>
<dbReference type="Proteomes" id="UP000327013">
    <property type="component" value="Chromosome 5"/>
</dbReference>
<accession>A0A5N6R4G7</accession>